<dbReference type="RefSeq" id="WP_055394743.1">
    <property type="nucleotide sequence ID" value="NZ_JAMXAX010000099.1"/>
</dbReference>
<sequence length="63" mass="6957">MFATPFTAPLHETLASHVFGRFMSQRAQPSVPEVVMAPVHAALVVEDDAIPDLAQRVREVGEW</sequence>
<evidence type="ECO:0000313" key="2">
    <source>
        <dbReference type="Proteomes" id="UP001595693"/>
    </source>
</evidence>
<comment type="caution">
    <text evidence="1">The sequence shown here is derived from an EMBL/GenBank/DDBJ whole genome shotgun (WGS) entry which is preliminary data.</text>
</comment>
<reference evidence="2" key="1">
    <citation type="journal article" date="2019" name="Int. J. Syst. Evol. Microbiol.">
        <title>The Global Catalogue of Microorganisms (GCM) 10K type strain sequencing project: providing services to taxonomists for standard genome sequencing and annotation.</title>
        <authorList>
            <consortium name="The Broad Institute Genomics Platform"/>
            <consortium name="The Broad Institute Genome Sequencing Center for Infectious Disease"/>
            <person name="Wu L."/>
            <person name="Ma J."/>
        </authorList>
    </citation>
    <scope>NUCLEOTIDE SEQUENCE [LARGE SCALE GENOMIC DNA]</scope>
    <source>
        <strain evidence="2">CCUG 2113</strain>
    </source>
</reference>
<keyword evidence="2" id="KW-1185">Reference proteome</keyword>
<proteinExistence type="predicted"/>
<dbReference type="EMBL" id="JBHSAJ010000184">
    <property type="protein sequence ID" value="MFC3938640.1"/>
    <property type="molecule type" value="Genomic_DNA"/>
</dbReference>
<name>A0ABV8DJC5_9BURK</name>
<gene>
    <name evidence="1" type="ORF">ACFOW3_28880</name>
</gene>
<organism evidence="1 2">
    <name type="scientific">Acidovorax facilis</name>
    <dbReference type="NCBI Taxonomy" id="12917"/>
    <lineage>
        <taxon>Bacteria</taxon>
        <taxon>Pseudomonadati</taxon>
        <taxon>Pseudomonadota</taxon>
        <taxon>Betaproteobacteria</taxon>
        <taxon>Burkholderiales</taxon>
        <taxon>Comamonadaceae</taxon>
        <taxon>Acidovorax</taxon>
    </lineage>
</organism>
<dbReference type="Proteomes" id="UP001595693">
    <property type="component" value="Unassembled WGS sequence"/>
</dbReference>
<evidence type="ECO:0000313" key="1">
    <source>
        <dbReference type="EMBL" id="MFC3938640.1"/>
    </source>
</evidence>
<accession>A0ABV8DJC5</accession>
<protein>
    <submittedName>
        <fullName evidence="1">Uncharacterized protein</fullName>
    </submittedName>
</protein>